<feature type="domain" description="DUF4159" evidence="3">
    <location>
        <begin position="687"/>
        <end position="904"/>
    </location>
</feature>
<evidence type="ECO:0000259" key="2">
    <source>
        <dbReference type="Pfam" id="PF07584"/>
    </source>
</evidence>
<feature type="transmembrane region" description="Helical" evidence="1">
    <location>
        <begin position="61"/>
        <end position="83"/>
    </location>
</feature>
<dbReference type="Gene3D" id="3.40.50.12140">
    <property type="entry name" value="Domain of unknown function DUF4159"/>
    <property type="match status" value="1"/>
</dbReference>
<evidence type="ECO:0000259" key="3">
    <source>
        <dbReference type="Pfam" id="PF13709"/>
    </source>
</evidence>
<name>A0A8J7LLZ8_9RHOB</name>
<dbReference type="Pfam" id="PF07584">
    <property type="entry name" value="BatA"/>
    <property type="match status" value="1"/>
</dbReference>
<dbReference type="NCBIfam" id="TIGR02226">
    <property type="entry name" value="two_anch"/>
    <property type="match status" value="1"/>
</dbReference>
<sequence>MMIFGSLGFTAPWVLLGLFALPILWILLRAVPPAPVRRIFPAVGLLLGLKDRDNQADRTPWWLLLLRMAALACVILGFAGPVLNPQDTREGNGSLLVLLDGSWAAARDWDRQQEKLATLLAEAGRNGRPVALASLTDLPREGLTFTSADNLRSQLAGITPAPFEPSPDNISEWAAGLADQDFDTFWFSDGLAYDHRNALYTALAARGAVTIFETARPLYGLEPVVTDQNLMRLTLRRLAAAGEEELHISAIGPDPSGREVALTTVTVSFETGADTAIAEFALQPELRNRITRFTIAEQATAGAVTLVGDGLRRREVALIRGADQEVPDLLDPLHYLYNALEPQTDILLGPVDDVLPANPDVMILADIADLAPLDKTAVTEWVEAGGLLLRFAGPRLAASDLSRDTEDTLMPVRLRSGGRSLGGTMSWGEPRRLLPFDDSSPFYGLTVPDDVSVTSQVVAQPGPELADRVIAALEDGTPLVTRKYLGQGQVVLFHTTANAEWSDLALSGLFLSMLERLSVASGRVQDLSAVALPGTTWHPDLVLDGYGRPVAADGFAGVDGAVLAEPTPASDLLPGIWRNGDQVIALNLLQADHVLRPAAWPVSARIESYENVQENPLAGWFFGFGLILLVLDVLATLALTGRAGLRGVGSASVIVGGIALILSLPSGANAQNTTDDSAAIIATSDVTFAYVITGDRGVDEISEAGLRGLSRVLTLRTSVEPALPVGVDPETDELAFYPFLYWPITSEQPALSNESIARLNAYMRTGGMIMFDTRDAGLAGSNGPNQRKLRDLARGLDIPALEPVPDDHVLTRSFYLLQDFPGRHRSDNIWVEAAPLGEEATEGMPFRNLNDGVTPVIIGGNDWAAAWAVNARGQYMLPVGRGNAGRLQREMALRFGVNLIMHVLTGNYKSDQVHVPELLERLGN</sequence>
<feature type="transmembrane region" description="Helical" evidence="1">
    <location>
        <begin position="647"/>
        <end position="664"/>
    </location>
</feature>
<dbReference type="PANTHER" id="PTHR37464">
    <property type="entry name" value="BLL2463 PROTEIN"/>
    <property type="match status" value="1"/>
</dbReference>
<organism evidence="4 5">
    <name type="scientific">Halocynthiibacter styelae</name>
    <dbReference type="NCBI Taxonomy" id="2761955"/>
    <lineage>
        <taxon>Bacteria</taxon>
        <taxon>Pseudomonadati</taxon>
        <taxon>Pseudomonadota</taxon>
        <taxon>Alphaproteobacteria</taxon>
        <taxon>Rhodobacterales</taxon>
        <taxon>Paracoccaceae</taxon>
        <taxon>Halocynthiibacter</taxon>
    </lineage>
</organism>
<feature type="transmembrane region" description="Helical" evidence="1">
    <location>
        <begin position="6"/>
        <end position="28"/>
    </location>
</feature>
<protein>
    <submittedName>
        <fullName evidence="4">DUF4159 domain-containing protein</fullName>
    </submittedName>
</protein>
<keyword evidence="1" id="KW-0472">Membrane</keyword>
<dbReference type="Pfam" id="PF13709">
    <property type="entry name" value="DUF4159"/>
    <property type="match status" value="1"/>
</dbReference>
<dbReference type="Gene3D" id="3.40.50.880">
    <property type="match status" value="1"/>
</dbReference>
<dbReference type="Proteomes" id="UP000640583">
    <property type="component" value="Unassembled WGS sequence"/>
</dbReference>
<keyword evidence="1" id="KW-0812">Transmembrane</keyword>
<feature type="transmembrane region" description="Helical" evidence="1">
    <location>
        <begin position="617"/>
        <end position="640"/>
    </location>
</feature>
<dbReference type="CDD" id="cd03143">
    <property type="entry name" value="A4_beta-galactosidase_middle_domain"/>
    <property type="match status" value="1"/>
</dbReference>
<dbReference type="InterPro" id="IPR029062">
    <property type="entry name" value="Class_I_gatase-like"/>
</dbReference>
<dbReference type="AlphaFoldDB" id="A0A8J7LLZ8"/>
<gene>
    <name evidence="4" type="ORF">H1D41_16525</name>
</gene>
<evidence type="ECO:0000313" key="5">
    <source>
        <dbReference type="Proteomes" id="UP000640583"/>
    </source>
</evidence>
<proteinExistence type="predicted"/>
<dbReference type="InterPro" id="IPR024163">
    <property type="entry name" value="Aerotolerance_reg_N"/>
</dbReference>
<evidence type="ECO:0000256" key="1">
    <source>
        <dbReference type="SAM" id="Phobius"/>
    </source>
</evidence>
<evidence type="ECO:0000313" key="4">
    <source>
        <dbReference type="EMBL" id="MBI1495249.1"/>
    </source>
</evidence>
<dbReference type="RefSeq" id="WP_228849959.1">
    <property type="nucleotide sequence ID" value="NZ_JADCKQ010000016.1"/>
</dbReference>
<dbReference type="PANTHER" id="PTHR37464:SF1">
    <property type="entry name" value="BLL2463 PROTEIN"/>
    <property type="match status" value="1"/>
</dbReference>
<dbReference type="InterPro" id="IPR025297">
    <property type="entry name" value="DUF4159"/>
</dbReference>
<keyword evidence="5" id="KW-1185">Reference proteome</keyword>
<keyword evidence="1" id="KW-1133">Transmembrane helix</keyword>
<reference evidence="4" key="1">
    <citation type="submission" date="2020-10" db="EMBL/GenBank/DDBJ databases">
        <title>Paenihalocynthiibacter styelae gen. nov., sp. nov., isolated from stalked sea squirt Styela clava.</title>
        <authorList>
            <person name="Kim Y.-O."/>
            <person name="Yoon J.-H."/>
        </authorList>
    </citation>
    <scope>NUCLEOTIDE SEQUENCE</scope>
    <source>
        <strain evidence="4">MYP1-1</strain>
    </source>
</reference>
<accession>A0A8J7LLZ8</accession>
<comment type="caution">
    <text evidence="4">The sequence shown here is derived from an EMBL/GenBank/DDBJ whole genome shotgun (WGS) entry which is preliminary data.</text>
</comment>
<dbReference type="EMBL" id="JADCKQ010000016">
    <property type="protein sequence ID" value="MBI1495249.1"/>
    <property type="molecule type" value="Genomic_DNA"/>
</dbReference>
<dbReference type="SUPFAM" id="SSF52317">
    <property type="entry name" value="Class I glutamine amidotransferase-like"/>
    <property type="match status" value="1"/>
</dbReference>
<dbReference type="InterPro" id="IPR011933">
    <property type="entry name" value="Double_TM_dom"/>
</dbReference>
<feature type="domain" description="Aerotolerance regulator N-terminal" evidence="2">
    <location>
        <begin position="7"/>
        <end position="81"/>
    </location>
</feature>